<dbReference type="STRING" id="1042311.A0A2T3Z6V4"/>
<evidence type="ECO:0000313" key="1">
    <source>
        <dbReference type="EMBL" id="PTB40561.1"/>
    </source>
</evidence>
<dbReference type="EMBL" id="KZ679262">
    <property type="protein sequence ID" value="PTB40561.1"/>
    <property type="molecule type" value="Genomic_DNA"/>
</dbReference>
<organism evidence="1 2">
    <name type="scientific">Trichoderma asperellum (strain ATCC 204424 / CBS 433.97 / NBRC 101777)</name>
    <dbReference type="NCBI Taxonomy" id="1042311"/>
    <lineage>
        <taxon>Eukaryota</taxon>
        <taxon>Fungi</taxon>
        <taxon>Dikarya</taxon>
        <taxon>Ascomycota</taxon>
        <taxon>Pezizomycotina</taxon>
        <taxon>Sordariomycetes</taxon>
        <taxon>Hypocreomycetidae</taxon>
        <taxon>Hypocreales</taxon>
        <taxon>Hypocreaceae</taxon>
        <taxon>Trichoderma</taxon>
    </lineage>
</organism>
<proteinExistence type="predicted"/>
<keyword evidence="2" id="KW-1185">Reference proteome</keyword>
<name>A0A2T3Z6V4_TRIA4</name>
<dbReference type="Proteomes" id="UP000240493">
    <property type="component" value="Unassembled WGS sequence"/>
</dbReference>
<sequence length="297" mass="33362">MSQIKHKKAWILTPNMDYTPTGVLQLGQILTDFTNPNSAILTEGTAPIPEETLKDESIHRKVNFESIESQQTAFRTWLKVAFDMDKIAKVSKTLQKAYQEKFEGHNISAVMFQPSERYVQTALSLRDASPLTSMPWYMRHRRIWLVTGLRILGKGTKVSEAFIQRATGAAGAKVDCTTVEVPIAAGLDVGHQQTTFKDHEVHDSDPFIYCYRLHEIIIKRTYKKTKLKAFSGGHIQDTGQDYNSSDDEDADSDEEEVINGYEVVAVDDEAFDGAGEKASCVFVILVLEQFLNLVYCG</sequence>
<evidence type="ECO:0000313" key="2">
    <source>
        <dbReference type="Proteomes" id="UP000240493"/>
    </source>
</evidence>
<dbReference type="AlphaFoldDB" id="A0A2T3Z6V4"/>
<accession>A0A2T3Z6V4</accession>
<protein>
    <submittedName>
        <fullName evidence="1">Uncharacterized protein</fullName>
    </submittedName>
</protein>
<gene>
    <name evidence="1" type="ORF">M441DRAFT_58065</name>
</gene>
<dbReference type="OrthoDB" id="4500473at2759"/>
<reference evidence="1 2" key="1">
    <citation type="submission" date="2016-07" db="EMBL/GenBank/DDBJ databases">
        <title>Multiple horizontal gene transfer events from other fungi enriched the ability of initially mycotrophic Trichoderma (Ascomycota) to feed on dead plant biomass.</title>
        <authorList>
            <consortium name="DOE Joint Genome Institute"/>
            <person name="Aerts A."/>
            <person name="Atanasova L."/>
            <person name="Chenthamara K."/>
            <person name="Zhang J."/>
            <person name="Grujic M."/>
            <person name="Henrissat B."/>
            <person name="Kuo A."/>
            <person name="Salamov A."/>
            <person name="Lipzen A."/>
            <person name="Labutti K."/>
            <person name="Barry K."/>
            <person name="Miao Y."/>
            <person name="Rahimi M.J."/>
            <person name="Shen Q."/>
            <person name="Grigoriev I.V."/>
            <person name="Kubicek C.P."/>
            <person name="Druzhinina I.S."/>
        </authorList>
    </citation>
    <scope>NUCLEOTIDE SEQUENCE [LARGE SCALE GENOMIC DNA]</scope>
    <source>
        <strain evidence="1 2">CBS 433.97</strain>
    </source>
</reference>